<dbReference type="NCBIfam" id="NF010127">
    <property type="entry name" value="PRK13604.1"/>
    <property type="match status" value="1"/>
</dbReference>
<dbReference type="AlphaFoldDB" id="A0A2T3KU39"/>
<evidence type="ECO:0000256" key="5">
    <source>
        <dbReference type="HAMAP-Rule" id="MF_00774"/>
    </source>
</evidence>
<comment type="function">
    <text evidence="1 5">Acyl transferase is part of the fatty acid reductase system required for aldehyde biosynthesis; it produces fatty acids for the luminescent reaction.</text>
</comment>
<dbReference type="UniPathway" id="UPA00569"/>
<dbReference type="GO" id="GO:0008218">
    <property type="term" value="P:bioluminescence"/>
    <property type="evidence" value="ECO:0007669"/>
    <property type="project" value="UniProtKB-UniRule"/>
</dbReference>
<feature type="active site" description="Charge relay system" evidence="5">
    <location>
        <position position="116"/>
    </location>
</feature>
<dbReference type="RefSeq" id="WP_107185268.1">
    <property type="nucleotide sequence ID" value="NZ_CP131574.1"/>
</dbReference>
<dbReference type="PIRSF" id="PIRSF009416">
    <property type="entry name" value="LuxD"/>
    <property type="match status" value="1"/>
</dbReference>
<organism evidence="6 7">
    <name type="scientific">Photobacterium leiognathi subsp. mandapamensis</name>
    <name type="common">Photobacterium mandapamensis</name>
    <dbReference type="NCBI Taxonomy" id="48408"/>
    <lineage>
        <taxon>Bacteria</taxon>
        <taxon>Pseudomonadati</taxon>
        <taxon>Pseudomonadota</taxon>
        <taxon>Gammaproteobacteria</taxon>
        <taxon>Vibrionales</taxon>
        <taxon>Vibrionaceae</taxon>
        <taxon>Photobacterium</taxon>
    </lineage>
</organism>
<evidence type="ECO:0000256" key="1">
    <source>
        <dbReference type="ARBA" id="ARBA00003846"/>
    </source>
</evidence>
<dbReference type="InterPro" id="IPR029058">
    <property type="entry name" value="AB_hydrolase_fold"/>
</dbReference>
<name>A0A2T3KU39_PHOLD</name>
<feature type="active site" description="Charge relay system" evidence="5">
    <location>
        <position position="213"/>
    </location>
</feature>
<feature type="active site" description="Charge relay system" evidence="5">
    <location>
        <position position="243"/>
    </location>
</feature>
<dbReference type="EC" id="2.3.1.-" evidence="5"/>
<dbReference type="HAMAP" id="MF_00774">
    <property type="entry name" value="LuxD"/>
    <property type="match status" value="1"/>
</dbReference>
<accession>A0A2T3KU39</accession>
<gene>
    <name evidence="5 6" type="primary">luxD</name>
    <name evidence="6" type="ORF">C0W93_12440</name>
</gene>
<keyword evidence="4 5" id="KW-0012">Acyltransferase</keyword>
<dbReference type="GO" id="GO:0016747">
    <property type="term" value="F:acyltransferase activity, transferring groups other than amino-acyl groups"/>
    <property type="evidence" value="ECO:0007669"/>
    <property type="project" value="UniProtKB-UniRule"/>
</dbReference>
<keyword evidence="2 5" id="KW-0808">Transferase</keyword>
<evidence type="ECO:0000256" key="3">
    <source>
        <dbReference type="ARBA" id="ARBA00023223"/>
    </source>
</evidence>
<dbReference type="GO" id="GO:0006631">
    <property type="term" value="P:fatty acid metabolic process"/>
    <property type="evidence" value="ECO:0007669"/>
    <property type="project" value="InterPro"/>
</dbReference>
<dbReference type="Gene3D" id="3.40.50.1820">
    <property type="entry name" value="alpha/beta hydrolase"/>
    <property type="match status" value="1"/>
</dbReference>
<dbReference type="Proteomes" id="UP000240530">
    <property type="component" value="Unassembled WGS sequence"/>
</dbReference>
<comment type="similarity">
    <text evidence="5">Belongs to the LuxD family.</text>
</comment>
<evidence type="ECO:0000313" key="6">
    <source>
        <dbReference type="EMBL" id="PSV10260.1"/>
    </source>
</evidence>
<proteinExistence type="inferred from homology"/>
<evidence type="ECO:0000313" key="7">
    <source>
        <dbReference type="Proteomes" id="UP000240530"/>
    </source>
</evidence>
<evidence type="ECO:0000256" key="2">
    <source>
        <dbReference type="ARBA" id="ARBA00022679"/>
    </source>
</evidence>
<evidence type="ECO:0000256" key="4">
    <source>
        <dbReference type="ARBA" id="ARBA00023315"/>
    </source>
</evidence>
<protein>
    <recommendedName>
        <fullName evidence="5">Acyl transferase</fullName>
        <shortName evidence="5">ACT</shortName>
        <ecNumber evidence="5">2.3.1.-</ecNumber>
    </recommendedName>
    <alternativeName>
        <fullName evidence="5">C14ACP-TE</fullName>
    </alternativeName>
    <alternativeName>
        <fullName evidence="5">Myristoyl-ACP-specific thioesterase</fullName>
    </alternativeName>
</protein>
<keyword evidence="3 5" id="KW-0455">Luminescence</keyword>
<comment type="pathway">
    <text evidence="5">Lipid metabolism; fatty acid reduction for biolumincescence.</text>
</comment>
<comment type="caution">
    <text evidence="6">The sequence shown here is derived from an EMBL/GenBank/DDBJ whole genome shotgun (WGS) entry which is preliminary data.</text>
</comment>
<dbReference type="Pfam" id="PF02273">
    <property type="entry name" value="Acyl_transf_2"/>
    <property type="match status" value="1"/>
</dbReference>
<dbReference type="SUPFAM" id="SSF53474">
    <property type="entry name" value="alpha/beta-Hydrolases"/>
    <property type="match status" value="1"/>
</dbReference>
<dbReference type="EMBL" id="PYNS01000013">
    <property type="protein sequence ID" value="PSV10260.1"/>
    <property type="molecule type" value="Genomic_DNA"/>
</dbReference>
<dbReference type="InterPro" id="IPR003157">
    <property type="entry name" value="LuxD"/>
</dbReference>
<sequence>MKNTQTSAPIDHVISLGDNRHIRVWETLPKNQEIKRNNTIVIAAGFARRMDHFAGLAEYLANNGFHVIRYDSLNHVGLSSGEINQFSMSIGKQSLLTVIDWLKGRGIDQVGLIASSLSARIAYDVAADINLSFLITAVGVVNLRSTLEKALKYDYLQMEINDIPEDIDFEGYSLGAKVFVTDCFDNNWDSLDSTVNKTKDLNIPFIAFISNGDDWVCQEEVKHLIGNMNSEKTKVYSLIGSSHDLGENLIVLRNFYQSVTRAAIGLDSEVLDLADDISEPNFEDLTIITVNERRLKNKIENEMLANQMLADVVLTNEVPANEMLANA</sequence>
<reference evidence="6 7" key="1">
    <citation type="submission" date="2018-03" db="EMBL/GenBank/DDBJ databases">
        <title>Whole genome sequencing of Histamine producing bacteria.</title>
        <authorList>
            <person name="Butler K."/>
        </authorList>
    </citation>
    <scope>NUCLEOTIDE SEQUENCE [LARGE SCALE GENOMIC DNA]</scope>
    <source>
        <strain evidence="6 7">Res.4.1</strain>
    </source>
</reference>